<organism evidence="8">
    <name type="scientific">Alkalihalophilus sp. As8PL</name>
    <dbReference type="NCBI Taxonomy" id="3237103"/>
    <lineage>
        <taxon>Bacteria</taxon>
        <taxon>Bacillati</taxon>
        <taxon>Bacillota</taxon>
        <taxon>Bacilli</taxon>
        <taxon>Bacillales</taxon>
        <taxon>Bacillaceae</taxon>
        <taxon>Alkalihalophilus</taxon>
    </lineage>
</organism>
<evidence type="ECO:0000256" key="6">
    <source>
        <dbReference type="ARBA" id="ARBA00023136"/>
    </source>
</evidence>
<feature type="transmembrane region" description="Helical" evidence="7">
    <location>
        <begin position="199"/>
        <end position="217"/>
    </location>
</feature>
<evidence type="ECO:0000256" key="3">
    <source>
        <dbReference type="ARBA" id="ARBA00022475"/>
    </source>
</evidence>
<keyword evidence="6 7" id="KW-0472">Membrane</keyword>
<dbReference type="InterPro" id="IPR005524">
    <property type="entry name" value="DUF318"/>
</dbReference>
<protein>
    <submittedName>
        <fullName evidence="8">Permease</fullName>
    </submittedName>
</protein>
<evidence type="ECO:0000256" key="7">
    <source>
        <dbReference type="SAM" id="Phobius"/>
    </source>
</evidence>
<evidence type="ECO:0000313" key="8">
    <source>
        <dbReference type="EMBL" id="XDI38905.1"/>
    </source>
</evidence>
<feature type="transmembrane region" description="Helical" evidence="7">
    <location>
        <begin position="105"/>
        <end position="129"/>
    </location>
</feature>
<evidence type="ECO:0000256" key="2">
    <source>
        <dbReference type="ARBA" id="ARBA00006386"/>
    </source>
</evidence>
<feature type="transmembrane region" description="Helical" evidence="7">
    <location>
        <begin position="141"/>
        <end position="160"/>
    </location>
</feature>
<dbReference type="PANTHER" id="PTHR34184:SF4">
    <property type="entry name" value="UPF0718 PROTEIN YCGR"/>
    <property type="match status" value="1"/>
</dbReference>
<evidence type="ECO:0000256" key="1">
    <source>
        <dbReference type="ARBA" id="ARBA00004651"/>
    </source>
</evidence>
<dbReference type="InterPro" id="IPR052923">
    <property type="entry name" value="UPF0718"/>
</dbReference>
<reference evidence="8" key="1">
    <citation type="submission" date="2024-07" db="EMBL/GenBank/DDBJ databases">
        <title>Identification and characteristics of an arsenic-resistant bacterial isolate, which belongs to a novel species.</title>
        <authorList>
            <person name="Juszczyk A."/>
            <person name="Kowalczyk A."/>
            <person name="Was K."/>
            <person name="Kosowicz W."/>
            <person name="Budzyn A."/>
            <person name="Latowski D."/>
        </authorList>
    </citation>
    <scope>NUCLEOTIDE SEQUENCE</scope>
    <source>
        <strain evidence="8">As8PL</strain>
    </source>
</reference>
<gene>
    <name evidence="8" type="ORF">AB3N04_19170</name>
</gene>
<dbReference type="RefSeq" id="WP_368506105.1">
    <property type="nucleotide sequence ID" value="NZ_CP162551.1"/>
</dbReference>
<dbReference type="GO" id="GO:0005886">
    <property type="term" value="C:plasma membrane"/>
    <property type="evidence" value="ECO:0007669"/>
    <property type="project" value="UniProtKB-SubCell"/>
</dbReference>
<proteinExistence type="inferred from homology"/>
<dbReference type="Pfam" id="PF03773">
    <property type="entry name" value="ArsP_1"/>
    <property type="match status" value="1"/>
</dbReference>
<feature type="transmembrane region" description="Helical" evidence="7">
    <location>
        <begin position="70"/>
        <end position="93"/>
    </location>
</feature>
<keyword evidence="4 7" id="KW-0812">Transmembrane</keyword>
<feature type="transmembrane region" description="Helical" evidence="7">
    <location>
        <begin position="260"/>
        <end position="278"/>
    </location>
</feature>
<feature type="transmembrane region" description="Helical" evidence="7">
    <location>
        <begin position="290"/>
        <end position="311"/>
    </location>
</feature>
<dbReference type="AlphaFoldDB" id="A0AB39BY15"/>
<dbReference type="PANTHER" id="PTHR34184">
    <property type="entry name" value="UPF0718 PROTEIN YCGR"/>
    <property type="match status" value="1"/>
</dbReference>
<evidence type="ECO:0000256" key="4">
    <source>
        <dbReference type="ARBA" id="ARBA00022692"/>
    </source>
</evidence>
<feature type="transmembrane region" description="Helical" evidence="7">
    <location>
        <begin position="29"/>
        <end position="49"/>
    </location>
</feature>
<name>A0AB39BY15_9BACI</name>
<dbReference type="EMBL" id="CP162551">
    <property type="protein sequence ID" value="XDI38905.1"/>
    <property type="molecule type" value="Genomic_DNA"/>
</dbReference>
<keyword evidence="5 7" id="KW-1133">Transmembrane helix</keyword>
<accession>A0AB39BY15</accession>
<evidence type="ECO:0000256" key="5">
    <source>
        <dbReference type="ARBA" id="ARBA00022989"/>
    </source>
</evidence>
<comment type="similarity">
    <text evidence="2">Belongs to the UPF0718 family.</text>
</comment>
<keyword evidence="3" id="KW-1003">Cell membrane</keyword>
<sequence>MAALVISFNNKITISNFILLPESFLTFNMIFLSILIEAIPFVLIGVFIAGMIQVFMTEEHLKKLIPKNKLLAVLTSCLIGALFPACECGIVPIVRRLIAKGVPLFAGIGFLLTGPLINPLVVISTYMAFGEDLRMAMLRMGLGLVIAIIIAAIICILFKTNQLKRRKGMPYGSLPVPKQPIGKRIKAMLEHAIDEFFDMGKFLIIGALLAAFVQTYISTKSMLGLGEGIIASTLVMMGLAFLLSLCSEADAFIAASFRHLFPQTSLLGFLIYGPMLDLKNTIMLMAVFNIRFVMVLMSIITLTVLGILLFVHPWI</sequence>
<feature type="transmembrane region" description="Helical" evidence="7">
    <location>
        <begin position="229"/>
        <end position="254"/>
    </location>
</feature>
<comment type="subcellular location">
    <subcellularLocation>
        <location evidence="1">Cell membrane</location>
        <topology evidence="1">Multi-pass membrane protein</topology>
    </subcellularLocation>
</comment>